<accession>A0ABX3G0S4</accession>
<proteinExistence type="inferred from homology"/>
<dbReference type="InterPro" id="IPR002480">
    <property type="entry name" value="DAHP_synth_2"/>
</dbReference>
<comment type="caution">
    <text evidence="4">The sequence shown here is derived from an EMBL/GenBank/DDBJ whole genome shotgun (WGS) entry which is preliminary data.</text>
</comment>
<dbReference type="Gene3D" id="3.20.20.70">
    <property type="entry name" value="Aldolase class I"/>
    <property type="match status" value="1"/>
</dbReference>
<name>A0ABX3G0S4_9ACTN</name>
<dbReference type="EMBL" id="MQUR01000062">
    <property type="protein sequence ID" value="OLZ62116.1"/>
    <property type="molecule type" value="Genomic_DNA"/>
</dbReference>
<comment type="similarity">
    <text evidence="1 3">Belongs to the class-II DAHP synthase family.</text>
</comment>
<dbReference type="PANTHER" id="PTHR21337:SF0">
    <property type="entry name" value="PHOSPHO-2-DEHYDRO-3-DEOXYHEPTONATE ALDOLASE"/>
    <property type="match status" value="1"/>
</dbReference>
<dbReference type="Pfam" id="PF01474">
    <property type="entry name" value="DAHP_synth_2"/>
    <property type="match status" value="2"/>
</dbReference>
<sequence length="382" mass="41076">MEHITALPAPQQPDWAAHEDLPAAVRDLRSAPGLVGPGDVDRFGLLVAEAAQGSVNILQAGDCAEDPADCTPGAVRAKVRMLDALAAAFSEVTGRPTVRVGRMGGQYAKPRSRPTERHRGRELPVFRGHMVNGPEPDAAARRHDPRRLTDCYRAALSVHAALRPDTGWTRASTWTSHEALVLDYELPLVRGDGSGRALLSSTHWPWIGERTRSPRGAHARLLATVDNPVACKVGPTTTRAELMELCGLLDPERRPGRLTLIARQGAAAVRRSLPPLVECVRRAGHPVVWMCDPMHGNTVTTPAGRKTRLVEDVVREVRGFRRAVESAGGTAGGLHLEATADDVLECVADAGGIAGLEGRARPLCDPRLNLEQALTAVSAWRL</sequence>
<evidence type="ECO:0000256" key="3">
    <source>
        <dbReference type="RuleBase" id="RU363071"/>
    </source>
</evidence>
<keyword evidence="3" id="KW-0057">Aromatic amino acid biosynthesis</keyword>
<keyword evidence="3" id="KW-0028">Amino-acid biosynthesis</keyword>
<evidence type="ECO:0000256" key="2">
    <source>
        <dbReference type="ARBA" id="ARBA00022679"/>
    </source>
</evidence>
<dbReference type="PANTHER" id="PTHR21337">
    <property type="entry name" value="PHOSPHO-2-DEHYDRO-3-DEOXYHEPTONATE ALDOLASE 1, 2"/>
    <property type="match status" value="1"/>
</dbReference>
<gene>
    <name evidence="4" type="ORF">AVW11_23805</name>
</gene>
<evidence type="ECO:0000313" key="4">
    <source>
        <dbReference type="EMBL" id="OLZ62116.1"/>
    </source>
</evidence>
<dbReference type="InterPro" id="IPR013785">
    <property type="entry name" value="Aldolase_TIM"/>
</dbReference>
<dbReference type="EC" id="2.5.1.54" evidence="3"/>
<keyword evidence="5" id="KW-1185">Reference proteome</keyword>
<comment type="pathway">
    <text evidence="3">Metabolic intermediate biosynthesis; chorismate biosynthesis; chorismate from D-erythrose 4-phosphate and phosphoenolpyruvate: step 1/7.</text>
</comment>
<keyword evidence="2 3" id="KW-0808">Transferase</keyword>
<evidence type="ECO:0000313" key="5">
    <source>
        <dbReference type="Proteomes" id="UP000187151"/>
    </source>
</evidence>
<evidence type="ECO:0000256" key="1">
    <source>
        <dbReference type="ARBA" id="ARBA00008911"/>
    </source>
</evidence>
<dbReference type="Proteomes" id="UP000187151">
    <property type="component" value="Unassembled WGS sequence"/>
</dbReference>
<comment type="catalytic activity">
    <reaction evidence="3">
        <text>D-erythrose 4-phosphate + phosphoenolpyruvate + H2O = 7-phospho-2-dehydro-3-deoxy-D-arabino-heptonate + phosphate</text>
        <dbReference type="Rhea" id="RHEA:14717"/>
        <dbReference type="ChEBI" id="CHEBI:15377"/>
        <dbReference type="ChEBI" id="CHEBI:16897"/>
        <dbReference type="ChEBI" id="CHEBI:43474"/>
        <dbReference type="ChEBI" id="CHEBI:58394"/>
        <dbReference type="ChEBI" id="CHEBI:58702"/>
        <dbReference type="EC" id="2.5.1.54"/>
    </reaction>
</comment>
<protein>
    <recommendedName>
        <fullName evidence="3">Phospho-2-dehydro-3-deoxyheptonate aldolase</fullName>
        <ecNumber evidence="3">2.5.1.54</ecNumber>
    </recommendedName>
</protein>
<organism evidence="4 5">
    <name type="scientific">Streptomyces amritsarensis</name>
    <dbReference type="NCBI Taxonomy" id="681158"/>
    <lineage>
        <taxon>Bacteria</taxon>
        <taxon>Bacillati</taxon>
        <taxon>Actinomycetota</taxon>
        <taxon>Actinomycetes</taxon>
        <taxon>Kitasatosporales</taxon>
        <taxon>Streptomycetaceae</taxon>
        <taxon>Streptomyces</taxon>
    </lineage>
</organism>
<dbReference type="SUPFAM" id="SSF51569">
    <property type="entry name" value="Aldolase"/>
    <property type="match status" value="1"/>
</dbReference>
<reference evidence="4 5" key="1">
    <citation type="submission" date="2016-01" db="EMBL/GenBank/DDBJ databases">
        <title>Streptomyces amritsarensis strain MTCC 11845 genome sequencing and assembly.</title>
        <authorList>
            <person name="Sharma D."/>
            <person name="Nair G.R."/>
            <person name="Kaur G."/>
            <person name="Manhas R.K."/>
            <person name="Mayilraj S."/>
        </authorList>
    </citation>
    <scope>NUCLEOTIDE SEQUENCE [LARGE SCALE GENOMIC DNA]</scope>
    <source>
        <strain evidence="4 5">MTCC 11845</strain>
    </source>
</reference>